<protein>
    <submittedName>
        <fullName evidence="11">Rhomboid family intramembrane serine protease</fullName>
        <ecNumber evidence="11">3.4.21.105</ecNumber>
    </submittedName>
</protein>
<proteinExistence type="inferred from homology"/>
<dbReference type="GO" id="GO:0008233">
    <property type="term" value="F:peptidase activity"/>
    <property type="evidence" value="ECO:0007669"/>
    <property type="project" value="UniProtKB-KW"/>
</dbReference>
<dbReference type="InterPro" id="IPR050925">
    <property type="entry name" value="Rhomboid_protease_S54"/>
</dbReference>
<dbReference type="EMBL" id="JAUQSY010000003">
    <property type="protein sequence ID" value="MDO7874199.1"/>
    <property type="molecule type" value="Genomic_DNA"/>
</dbReference>
<keyword evidence="6 8" id="KW-0472">Membrane</keyword>
<gene>
    <name evidence="11" type="ORF">Q5H93_05595</name>
</gene>
<evidence type="ECO:0000256" key="6">
    <source>
        <dbReference type="ARBA" id="ARBA00023136"/>
    </source>
</evidence>
<dbReference type="EC" id="3.4.21.105" evidence="11"/>
<feature type="transmembrane region" description="Helical" evidence="8">
    <location>
        <begin position="142"/>
        <end position="166"/>
    </location>
</feature>
<dbReference type="RefSeq" id="WP_305005515.1">
    <property type="nucleotide sequence ID" value="NZ_JAUQSY010000003.1"/>
</dbReference>
<sequence length="309" mass="34083">MSITNDIKNAFIRRDNALSQLIVLNVTVFVLLIVLQTVFHLSGIDASYPNLLRQVELSSSLPVFLRHPWTLLTYAFTHLIYYNGFLGGVTHLAFNMLNMYWFGRLIREYLGDRRLVSLYILGALAGAVVFLLSYQLAPGFQARIGATMVGASGAVLAIIVAAATLLPDYTFMLFLFGQVKIKWIAFVLVIVSIVGVNGGNSGGNLAHLGGALLGYIFIKQLQAGRDLGRPVQAIGQWLGKVFHRTPTMRASTNTTTRRTSADGMAARTRNPEATPLQEEVDIILDKISRSGYESLTKEEKQKLFKASQE</sequence>
<evidence type="ECO:0000259" key="10">
    <source>
        <dbReference type="Pfam" id="PF20216"/>
    </source>
</evidence>
<evidence type="ECO:0000256" key="8">
    <source>
        <dbReference type="SAM" id="Phobius"/>
    </source>
</evidence>
<evidence type="ECO:0000256" key="5">
    <source>
        <dbReference type="ARBA" id="ARBA00022989"/>
    </source>
</evidence>
<feature type="transmembrane region" description="Helical" evidence="8">
    <location>
        <begin position="79"/>
        <end position="103"/>
    </location>
</feature>
<feature type="transmembrane region" description="Helical" evidence="8">
    <location>
        <begin position="173"/>
        <end position="195"/>
    </location>
</feature>
<comment type="similarity">
    <text evidence="2">Belongs to the peptidase S54 family.</text>
</comment>
<keyword evidence="3 8" id="KW-0812">Transmembrane</keyword>
<dbReference type="Pfam" id="PF20216">
    <property type="entry name" value="DUF6576"/>
    <property type="match status" value="1"/>
</dbReference>
<dbReference type="Gene3D" id="1.20.1540.10">
    <property type="entry name" value="Rhomboid-like"/>
    <property type="match status" value="1"/>
</dbReference>
<feature type="transmembrane region" description="Helical" evidence="8">
    <location>
        <begin position="115"/>
        <end position="136"/>
    </location>
</feature>
<keyword evidence="4 11" id="KW-0378">Hydrolase</keyword>
<evidence type="ECO:0000256" key="2">
    <source>
        <dbReference type="ARBA" id="ARBA00009045"/>
    </source>
</evidence>
<accession>A0ABT9B7F1</accession>
<feature type="region of interest" description="Disordered" evidence="7">
    <location>
        <begin position="250"/>
        <end position="272"/>
    </location>
</feature>
<keyword evidence="5 8" id="KW-1133">Transmembrane helix</keyword>
<dbReference type="GO" id="GO:0006508">
    <property type="term" value="P:proteolysis"/>
    <property type="evidence" value="ECO:0007669"/>
    <property type="project" value="UniProtKB-KW"/>
</dbReference>
<feature type="transmembrane region" description="Helical" evidence="8">
    <location>
        <begin position="21"/>
        <end position="42"/>
    </location>
</feature>
<reference evidence="11" key="1">
    <citation type="submission" date="2023-07" db="EMBL/GenBank/DDBJ databases">
        <authorList>
            <person name="Kim M.K."/>
        </authorList>
    </citation>
    <scope>NUCLEOTIDE SEQUENCE</scope>
    <source>
        <strain evidence="11">ASUV-10-1</strain>
    </source>
</reference>
<feature type="domain" description="DUF6576" evidence="10">
    <location>
        <begin position="277"/>
        <end position="308"/>
    </location>
</feature>
<dbReference type="InterPro" id="IPR022764">
    <property type="entry name" value="Peptidase_S54_rhomboid_dom"/>
</dbReference>
<name>A0ABT9B7F1_9BACT</name>
<feature type="domain" description="Peptidase S54 rhomboid" evidence="9">
    <location>
        <begin position="67"/>
        <end position="217"/>
    </location>
</feature>
<comment type="subcellular location">
    <subcellularLocation>
        <location evidence="1">Membrane</location>
        <topology evidence="1">Multi-pass membrane protein</topology>
    </subcellularLocation>
</comment>
<dbReference type="Proteomes" id="UP001176429">
    <property type="component" value="Unassembled WGS sequence"/>
</dbReference>
<evidence type="ECO:0000256" key="7">
    <source>
        <dbReference type="SAM" id="MobiDB-lite"/>
    </source>
</evidence>
<evidence type="ECO:0000313" key="12">
    <source>
        <dbReference type="Proteomes" id="UP001176429"/>
    </source>
</evidence>
<dbReference type="Pfam" id="PF01694">
    <property type="entry name" value="Rhomboid"/>
    <property type="match status" value="1"/>
</dbReference>
<evidence type="ECO:0000256" key="3">
    <source>
        <dbReference type="ARBA" id="ARBA00022692"/>
    </source>
</evidence>
<evidence type="ECO:0000259" key="9">
    <source>
        <dbReference type="Pfam" id="PF01694"/>
    </source>
</evidence>
<keyword evidence="12" id="KW-1185">Reference proteome</keyword>
<dbReference type="PANTHER" id="PTHR43731:SF14">
    <property type="entry name" value="PRESENILIN-ASSOCIATED RHOMBOID-LIKE PROTEIN, MITOCHONDRIAL"/>
    <property type="match status" value="1"/>
</dbReference>
<evidence type="ECO:0000256" key="4">
    <source>
        <dbReference type="ARBA" id="ARBA00022801"/>
    </source>
</evidence>
<organism evidence="11 12">
    <name type="scientific">Hymenobacter aranciens</name>
    <dbReference type="NCBI Taxonomy" id="3063996"/>
    <lineage>
        <taxon>Bacteria</taxon>
        <taxon>Pseudomonadati</taxon>
        <taxon>Bacteroidota</taxon>
        <taxon>Cytophagia</taxon>
        <taxon>Cytophagales</taxon>
        <taxon>Hymenobacteraceae</taxon>
        <taxon>Hymenobacter</taxon>
    </lineage>
</organism>
<comment type="caution">
    <text evidence="11">The sequence shown here is derived from an EMBL/GenBank/DDBJ whole genome shotgun (WGS) entry which is preliminary data.</text>
</comment>
<evidence type="ECO:0000313" key="11">
    <source>
        <dbReference type="EMBL" id="MDO7874199.1"/>
    </source>
</evidence>
<dbReference type="SUPFAM" id="SSF144091">
    <property type="entry name" value="Rhomboid-like"/>
    <property type="match status" value="1"/>
</dbReference>
<evidence type="ECO:0000256" key="1">
    <source>
        <dbReference type="ARBA" id="ARBA00004141"/>
    </source>
</evidence>
<dbReference type="InterPro" id="IPR046483">
    <property type="entry name" value="DUF6576"/>
</dbReference>
<dbReference type="InterPro" id="IPR035952">
    <property type="entry name" value="Rhomboid-like_sf"/>
</dbReference>
<keyword evidence="11" id="KW-0645">Protease</keyword>
<dbReference type="PANTHER" id="PTHR43731">
    <property type="entry name" value="RHOMBOID PROTEASE"/>
    <property type="match status" value="1"/>
</dbReference>